<accession>A0A378JHS1</accession>
<gene>
    <name evidence="2" type="ORF">NCTC13316_00944</name>
</gene>
<dbReference type="OrthoDB" id="5298777at2"/>
<keyword evidence="1 2" id="KW-0812">Transmembrane</keyword>
<keyword evidence="1" id="KW-1133">Transmembrane helix</keyword>
<evidence type="ECO:0000313" key="3">
    <source>
        <dbReference type="Proteomes" id="UP000254794"/>
    </source>
</evidence>
<organism evidence="2 3">
    <name type="scientific">Legionella busanensis</name>
    <dbReference type="NCBI Taxonomy" id="190655"/>
    <lineage>
        <taxon>Bacteria</taxon>
        <taxon>Pseudomonadati</taxon>
        <taxon>Pseudomonadota</taxon>
        <taxon>Gammaproteobacteria</taxon>
        <taxon>Legionellales</taxon>
        <taxon>Legionellaceae</taxon>
        <taxon>Legionella</taxon>
    </lineage>
</organism>
<protein>
    <submittedName>
        <fullName evidence="2">Transmembrane protein</fullName>
    </submittedName>
</protein>
<evidence type="ECO:0000313" key="2">
    <source>
        <dbReference type="EMBL" id="STX50856.1"/>
    </source>
</evidence>
<feature type="transmembrane region" description="Helical" evidence="1">
    <location>
        <begin position="82"/>
        <end position="103"/>
    </location>
</feature>
<evidence type="ECO:0000256" key="1">
    <source>
        <dbReference type="SAM" id="Phobius"/>
    </source>
</evidence>
<dbReference type="Proteomes" id="UP000254794">
    <property type="component" value="Unassembled WGS sequence"/>
</dbReference>
<keyword evidence="3" id="KW-1185">Reference proteome</keyword>
<proteinExistence type="predicted"/>
<dbReference type="PANTHER" id="PTHR41542:SF1">
    <property type="entry name" value="BLL5807 PROTEIN"/>
    <property type="match status" value="1"/>
</dbReference>
<dbReference type="RefSeq" id="WP_115330533.1">
    <property type="nucleotide sequence ID" value="NZ_CAAAHP010000007.1"/>
</dbReference>
<name>A0A378JHS1_9GAMM</name>
<reference evidence="2 3" key="1">
    <citation type="submission" date="2018-06" db="EMBL/GenBank/DDBJ databases">
        <authorList>
            <consortium name="Pathogen Informatics"/>
            <person name="Doyle S."/>
        </authorList>
    </citation>
    <scope>NUCLEOTIDE SEQUENCE [LARGE SCALE GENOMIC DNA]</scope>
    <source>
        <strain evidence="2 3">NCTC13316</strain>
    </source>
</reference>
<dbReference type="AlphaFoldDB" id="A0A378JHS1"/>
<dbReference type="EMBL" id="UGOD01000001">
    <property type="protein sequence ID" value="STX50856.1"/>
    <property type="molecule type" value="Genomic_DNA"/>
</dbReference>
<dbReference type="PANTHER" id="PTHR41542">
    <property type="entry name" value="BLL5807 PROTEIN"/>
    <property type="match status" value="1"/>
</dbReference>
<keyword evidence="1" id="KW-0472">Membrane</keyword>
<sequence length="116" mass="12985">MRTIFSLLMITLLSFGLVVNEAAAKRYGGGRAIGFPRSTSSYSKTAPKQSYANNRPGSRWRSGLAGFIMGGLLASLFFGHGFGSALFSWLIIAGLIFIIFRLFRRPHNRTRDRDWH</sequence>